<evidence type="ECO:0000313" key="2">
    <source>
        <dbReference type="Proteomes" id="UP000282378"/>
    </source>
</evidence>
<reference evidence="1 2" key="1">
    <citation type="submission" date="2018-08" db="EMBL/GenBank/DDBJ databases">
        <title>Recombination of ecologically and evolutionarily significant loci maintains genetic cohesion in the Pseudomonas syringae species complex.</title>
        <authorList>
            <person name="Dillon M."/>
            <person name="Thakur S."/>
            <person name="Almeida R.N.D."/>
            <person name="Weir B.S."/>
            <person name="Guttman D.S."/>
        </authorList>
    </citation>
    <scope>NUCLEOTIDE SEQUENCE [LARGE SCALE GENOMIC DNA]</scope>
    <source>
        <strain evidence="1 2">88_10</strain>
    </source>
</reference>
<protein>
    <submittedName>
        <fullName evidence="1">Uncharacterized protein</fullName>
    </submittedName>
</protein>
<gene>
    <name evidence="1" type="ORF">APX70_01557</name>
</gene>
<evidence type="ECO:0000313" key="1">
    <source>
        <dbReference type="EMBL" id="RML16414.1"/>
    </source>
</evidence>
<comment type="caution">
    <text evidence="1">The sequence shown here is derived from an EMBL/GenBank/DDBJ whole genome shotgun (WGS) entry which is preliminary data.</text>
</comment>
<sequence length="55" mass="5784">MPDDVIQRLNGAATERVGTVAVLTAQWAAGQADKHGGQASRTGFTLQRVKDFGDA</sequence>
<organism evidence="1 2">
    <name type="scientific">Pseudomonas syringae pv. maculicola</name>
    <dbReference type="NCBI Taxonomy" id="59511"/>
    <lineage>
        <taxon>Bacteria</taxon>
        <taxon>Pseudomonadati</taxon>
        <taxon>Pseudomonadota</taxon>
        <taxon>Gammaproteobacteria</taxon>
        <taxon>Pseudomonadales</taxon>
        <taxon>Pseudomonadaceae</taxon>
        <taxon>Pseudomonas</taxon>
    </lineage>
</organism>
<proteinExistence type="predicted"/>
<dbReference type="Proteomes" id="UP000282378">
    <property type="component" value="Unassembled WGS sequence"/>
</dbReference>
<name>A0A3M2TNT8_PSEYM</name>
<dbReference type="AlphaFoldDB" id="A0A3M2TNT8"/>
<dbReference type="EMBL" id="RBNL01005101">
    <property type="protein sequence ID" value="RML16414.1"/>
    <property type="molecule type" value="Genomic_DNA"/>
</dbReference>
<accession>A0A3M2TNT8</accession>